<dbReference type="PROSITE" id="PS50835">
    <property type="entry name" value="IG_LIKE"/>
    <property type="match status" value="2"/>
</dbReference>
<dbReference type="InterPro" id="IPR036179">
    <property type="entry name" value="Ig-like_dom_sf"/>
</dbReference>
<feature type="domain" description="Ig-like" evidence="2">
    <location>
        <begin position="31"/>
        <end position="138"/>
    </location>
</feature>
<dbReference type="Proteomes" id="UP000594454">
    <property type="component" value="Chromosome 3"/>
</dbReference>
<dbReference type="InterPro" id="IPR013098">
    <property type="entry name" value="Ig_I-set"/>
</dbReference>
<proteinExistence type="predicted"/>
<gene>
    <name evidence="3" type="ORF">HERILL_LOCUS8983</name>
</gene>
<dbReference type="PANTHER" id="PTHR23279:SF36">
    <property type="entry name" value="DEFECTIVE PROBOSCIS EXTENSION RESPONSE 9, ISOFORM A"/>
    <property type="match status" value="1"/>
</dbReference>
<keyword evidence="4" id="KW-1185">Reference proteome</keyword>
<feature type="signal peptide" evidence="1">
    <location>
        <begin position="1"/>
        <end position="18"/>
    </location>
</feature>
<dbReference type="FunFam" id="2.60.40.10:FF:000129">
    <property type="entry name" value="CLUMA_CG018772, isoform A"/>
    <property type="match status" value="1"/>
</dbReference>
<dbReference type="InterPro" id="IPR003599">
    <property type="entry name" value="Ig_sub"/>
</dbReference>
<dbReference type="FunFam" id="2.60.40.10:FF:000533">
    <property type="entry name" value="Uncharacterized protein, isoform A"/>
    <property type="match status" value="1"/>
</dbReference>
<evidence type="ECO:0000259" key="2">
    <source>
        <dbReference type="PROSITE" id="PS50835"/>
    </source>
</evidence>
<dbReference type="InParanoid" id="A0A7R8YVV7"/>
<dbReference type="InterPro" id="IPR037448">
    <property type="entry name" value="Zig-8"/>
</dbReference>
<dbReference type="OrthoDB" id="6365338at2759"/>
<dbReference type="SUPFAM" id="SSF48726">
    <property type="entry name" value="Immunoglobulin"/>
    <property type="match status" value="2"/>
</dbReference>
<dbReference type="InterPro" id="IPR013783">
    <property type="entry name" value="Ig-like_fold"/>
</dbReference>
<keyword evidence="1" id="KW-0732">Signal</keyword>
<feature type="domain" description="Ig-like" evidence="2">
    <location>
        <begin position="146"/>
        <end position="223"/>
    </location>
</feature>
<dbReference type="InterPro" id="IPR003598">
    <property type="entry name" value="Ig_sub2"/>
</dbReference>
<dbReference type="SMART" id="SM00409">
    <property type="entry name" value="IG"/>
    <property type="match status" value="2"/>
</dbReference>
<dbReference type="SMART" id="SM00408">
    <property type="entry name" value="IGc2"/>
    <property type="match status" value="2"/>
</dbReference>
<reference evidence="3 4" key="1">
    <citation type="submission" date="2020-11" db="EMBL/GenBank/DDBJ databases">
        <authorList>
            <person name="Wallbank WR R."/>
            <person name="Pardo Diaz C."/>
            <person name="Kozak K."/>
            <person name="Martin S."/>
            <person name="Jiggins C."/>
            <person name="Moest M."/>
            <person name="Warren A I."/>
            <person name="Generalovic N T."/>
            <person name="Byers J.R.P. K."/>
            <person name="Montejo-Kovacevich G."/>
            <person name="Yen C E."/>
        </authorList>
    </citation>
    <scope>NUCLEOTIDE SEQUENCE [LARGE SCALE GENOMIC DNA]</scope>
</reference>
<organism evidence="3 4">
    <name type="scientific">Hermetia illucens</name>
    <name type="common">Black soldier fly</name>
    <dbReference type="NCBI Taxonomy" id="343691"/>
    <lineage>
        <taxon>Eukaryota</taxon>
        <taxon>Metazoa</taxon>
        <taxon>Ecdysozoa</taxon>
        <taxon>Arthropoda</taxon>
        <taxon>Hexapoda</taxon>
        <taxon>Insecta</taxon>
        <taxon>Pterygota</taxon>
        <taxon>Neoptera</taxon>
        <taxon>Endopterygota</taxon>
        <taxon>Diptera</taxon>
        <taxon>Brachycera</taxon>
        <taxon>Stratiomyomorpha</taxon>
        <taxon>Stratiomyidae</taxon>
        <taxon>Hermetiinae</taxon>
        <taxon>Hermetia</taxon>
    </lineage>
</organism>
<evidence type="ECO:0000256" key="1">
    <source>
        <dbReference type="SAM" id="SignalP"/>
    </source>
</evidence>
<dbReference type="AlphaFoldDB" id="A0A7R8YVV7"/>
<protein>
    <recommendedName>
        <fullName evidence="2">Ig-like domain-containing protein</fullName>
    </recommendedName>
</protein>
<sequence length="242" mass="26930">MYLSAVLVILVGYRLVRGSTINNEDYDYPNPSFRDITAKSAAAYFDQNFTRNVTTVVGQSAFLNCKVLHLDNKTVSWVRHKDINLLTVGKYTYSADERFVPLNDEKTGEWTLQIKYAQKKDTGAYECQLSTTPPKGVVVYLMVVEPNTTILGGPDLFINIGSTINLTCVLLQSPVPPESIQWTHNNQEINYDSPRGGVSVITEKGETTTSYLLIQRATPTDSGKVSIGVPFPVCLILELYHV</sequence>
<dbReference type="PANTHER" id="PTHR23279">
    <property type="entry name" value="DEFECTIVE PROBOSCIS EXTENSION RESPONSE DPR -RELATED"/>
    <property type="match status" value="1"/>
</dbReference>
<dbReference type="Gene3D" id="2.60.40.10">
    <property type="entry name" value="Immunoglobulins"/>
    <property type="match status" value="2"/>
</dbReference>
<dbReference type="Pfam" id="PF07679">
    <property type="entry name" value="I-set"/>
    <property type="match status" value="1"/>
</dbReference>
<dbReference type="EMBL" id="LR899011">
    <property type="protein sequence ID" value="CAD7086191.1"/>
    <property type="molecule type" value="Genomic_DNA"/>
</dbReference>
<accession>A0A7R8YVV7</accession>
<evidence type="ECO:0000313" key="3">
    <source>
        <dbReference type="EMBL" id="CAD7086191.1"/>
    </source>
</evidence>
<feature type="chain" id="PRO_5030943446" description="Ig-like domain-containing protein" evidence="1">
    <location>
        <begin position="19"/>
        <end position="242"/>
    </location>
</feature>
<evidence type="ECO:0000313" key="4">
    <source>
        <dbReference type="Proteomes" id="UP000594454"/>
    </source>
</evidence>
<dbReference type="Pfam" id="PF13927">
    <property type="entry name" value="Ig_3"/>
    <property type="match status" value="1"/>
</dbReference>
<dbReference type="GO" id="GO:0032589">
    <property type="term" value="C:neuron projection membrane"/>
    <property type="evidence" value="ECO:0007669"/>
    <property type="project" value="TreeGrafter"/>
</dbReference>
<dbReference type="InterPro" id="IPR007110">
    <property type="entry name" value="Ig-like_dom"/>
</dbReference>
<name>A0A7R8YVV7_HERIL</name>
<dbReference type="GO" id="GO:0050808">
    <property type="term" value="P:synapse organization"/>
    <property type="evidence" value="ECO:0007669"/>
    <property type="project" value="TreeGrafter"/>
</dbReference>